<dbReference type="Gene3D" id="2.30.42.10">
    <property type="match status" value="3"/>
</dbReference>
<proteinExistence type="predicted"/>
<dbReference type="PROSITE" id="PS50106">
    <property type="entry name" value="PDZ"/>
    <property type="match status" value="3"/>
</dbReference>
<dbReference type="Pfam" id="PF00595">
    <property type="entry name" value="PDZ"/>
    <property type="match status" value="3"/>
</dbReference>
<dbReference type="GO" id="GO:0072659">
    <property type="term" value="P:protein localization to plasma membrane"/>
    <property type="evidence" value="ECO:0007669"/>
    <property type="project" value="TreeGrafter"/>
</dbReference>
<dbReference type="SUPFAM" id="SSF50156">
    <property type="entry name" value="PDZ domain-like"/>
    <property type="match status" value="3"/>
</dbReference>
<dbReference type="GO" id="GO:0016324">
    <property type="term" value="C:apical plasma membrane"/>
    <property type="evidence" value="ECO:0007669"/>
    <property type="project" value="TreeGrafter"/>
</dbReference>
<feature type="domain" description="PDZ" evidence="2">
    <location>
        <begin position="112"/>
        <end position="193"/>
    </location>
</feature>
<dbReference type="PANTHER" id="PTHR14191:SF20">
    <property type="entry name" value="NA(+)_H(+) EXCHANGE REGULATORY COFACTOR NHE-RF4"/>
    <property type="match status" value="1"/>
</dbReference>
<keyword evidence="4" id="KW-1185">Reference proteome</keyword>
<feature type="domain" description="PDZ" evidence="2">
    <location>
        <begin position="1"/>
        <end position="82"/>
    </location>
</feature>
<evidence type="ECO:0000259" key="2">
    <source>
        <dbReference type="PROSITE" id="PS50106"/>
    </source>
</evidence>
<dbReference type="InterPro" id="IPR051067">
    <property type="entry name" value="NHER"/>
</dbReference>
<sequence length="387" mass="42932">MCRIRRAEGQSFGFRLRTEQGRRGHAVRDVEPHSPAEVGGLRDGYRVLEVNQEYVDNMEFPELLRKIQRCGLQLFLLVLREEEYDQAVSWSLDLQAVAREHSGENRCHKARLCHVTRNPVQGLGITIRHVEGHKGQYFLSTVTAGPAERAGVCNGDKLIWVNGVMVANLTFSALNKIFKKSSVYVTLLVMDRESESSCVKRRIPVVPDLAVCLSLAHRPRTMRLVQGPDGYGFLLRQEKLSASGRIVHLLREVEAGSPSAEAGMEDGELVLAVNGEAVEGVGHELIVQKIRESGPRVSLTTISCRGRDYYHELDLSPLLFYNEDIQETQNSPHTPDTDTRDVLSSSGPRLCVPDREAAGSGFHLCCAQDELGTFIGQVPMETSSALS</sequence>
<dbReference type="GO" id="GO:0005102">
    <property type="term" value="F:signaling receptor binding"/>
    <property type="evidence" value="ECO:0007669"/>
    <property type="project" value="TreeGrafter"/>
</dbReference>
<dbReference type="EMBL" id="JANIIK010000114">
    <property type="protein sequence ID" value="KAJ3590186.1"/>
    <property type="molecule type" value="Genomic_DNA"/>
</dbReference>
<comment type="caution">
    <text evidence="3">The sequence shown here is derived from an EMBL/GenBank/DDBJ whole genome shotgun (WGS) entry which is preliminary data.</text>
</comment>
<dbReference type="InterPro" id="IPR036034">
    <property type="entry name" value="PDZ_sf"/>
</dbReference>
<dbReference type="OrthoDB" id="10009200at2759"/>
<protein>
    <recommendedName>
        <fullName evidence="2">PDZ domain-containing protein</fullName>
    </recommendedName>
</protein>
<evidence type="ECO:0000256" key="1">
    <source>
        <dbReference type="ARBA" id="ARBA00022737"/>
    </source>
</evidence>
<name>A0A9Q0IAZ8_9TELE</name>
<dbReference type="GO" id="GO:0043495">
    <property type="term" value="F:protein-membrane adaptor activity"/>
    <property type="evidence" value="ECO:0007669"/>
    <property type="project" value="TreeGrafter"/>
</dbReference>
<dbReference type="SMART" id="SM00228">
    <property type="entry name" value="PDZ"/>
    <property type="match status" value="3"/>
</dbReference>
<dbReference type="PANTHER" id="PTHR14191">
    <property type="entry name" value="PDZ DOMAIN CONTAINING PROTEIN"/>
    <property type="match status" value="1"/>
</dbReference>
<evidence type="ECO:0000313" key="4">
    <source>
        <dbReference type="Proteomes" id="UP001148018"/>
    </source>
</evidence>
<dbReference type="InterPro" id="IPR001478">
    <property type="entry name" value="PDZ"/>
</dbReference>
<dbReference type="AlphaFoldDB" id="A0A9Q0IAZ8"/>
<dbReference type="Proteomes" id="UP001148018">
    <property type="component" value="Unassembled WGS sequence"/>
</dbReference>
<reference evidence="3" key="1">
    <citation type="submission" date="2022-07" db="EMBL/GenBank/DDBJ databases">
        <title>Chromosome-level genome of Muraenolepis orangiensis.</title>
        <authorList>
            <person name="Kim J."/>
        </authorList>
    </citation>
    <scope>NUCLEOTIDE SEQUENCE</scope>
    <source>
        <strain evidence="3">KU_S4_2022</strain>
        <tissue evidence="3">Muscle</tissue>
    </source>
</reference>
<evidence type="ECO:0000313" key="3">
    <source>
        <dbReference type="EMBL" id="KAJ3590186.1"/>
    </source>
</evidence>
<keyword evidence="1" id="KW-0677">Repeat</keyword>
<gene>
    <name evidence="3" type="ORF">NHX12_008140</name>
</gene>
<dbReference type="CDD" id="cd06768">
    <property type="entry name" value="PDZ_NHERF-like"/>
    <property type="match status" value="2"/>
</dbReference>
<accession>A0A9Q0IAZ8</accession>
<organism evidence="3 4">
    <name type="scientific">Muraenolepis orangiensis</name>
    <name type="common">Patagonian moray cod</name>
    <dbReference type="NCBI Taxonomy" id="630683"/>
    <lineage>
        <taxon>Eukaryota</taxon>
        <taxon>Metazoa</taxon>
        <taxon>Chordata</taxon>
        <taxon>Craniata</taxon>
        <taxon>Vertebrata</taxon>
        <taxon>Euteleostomi</taxon>
        <taxon>Actinopterygii</taxon>
        <taxon>Neopterygii</taxon>
        <taxon>Teleostei</taxon>
        <taxon>Neoteleostei</taxon>
        <taxon>Acanthomorphata</taxon>
        <taxon>Zeiogadaria</taxon>
        <taxon>Gadariae</taxon>
        <taxon>Gadiformes</taxon>
        <taxon>Muraenolepidoidei</taxon>
        <taxon>Muraenolepididae</taxon>
        <taxon>Muraenolepis</taxon>
    </lineage>
</organism>
<feature type="domain" description="PDZ" evidence="2">
    <location>
        <begin position="221"/>
        <end position="305"/>
    </location>
</feature>